<reference evidence="2" key="1">
    <citation type="journal article" date="2019" name="Int. J. Syst. Evol. Microbiol.">
        <title>The Global Catalogue of Microorganisms (GCM) 10K type strain sequencing project: providing services to taxonomists for standard genome sequencing and annotation.</title>
        <authorList>
            <consortium name="The Broad Institute Genomics Platform"/>
            <consortium name="The Broad Institute Genome Sequencing Center for Infectious Disease"/>
            <person name="Wu L."/>
            <person name="Ma J."/>
        </authorList>
    </citation>
    <scope>NUCLEOTIDE SEQUENCE [LARGE SCALE GENOMIC DNA]</scope>
    <source>
        <strain evidence="2">JCM 16026</strain>
    </source>
</reference>
<organism evidence="1 2">
    <name type="scientific">Agrococcus versicolor</name>
    <dbReference type="NCBI Taxonomy" id="501482"/>
    <lineage>
        <taxon>Bacteria</taxon>
        <taxon>Bacillati</taxon>
        <taxon>Actinomycetota</taxon>
        <taxon>Actinomycetes</taxon>
        <taxon>Micrococcales</taxon>
        <taxon>Microbacteriaceae</taxon>
        <taxon>Agrococcus</taxon>
    </lineage>
</organism>
<proteinExistence type="predicted"/>
<accession>A0ABP5M9R8</accession>
<keyword evidence="2" id="KW-1185">Reference proteome</keyword>
<evidence type="ECO:0000313" key="1">
    <source>
        <dbReference type="EMBL" id="GAA2171146.1"/>
    </source>
</evidence>
<dbReference type="EMBL" id="BAAAQT010000001">
    <property type="protein sequence ID" value="GAA2171146.1"/>
    <property type="molecule type" value="Genomic_DNA"/>
</dbReference>
<name>A0ABP5M9R8_9MICO</name>
<comment type="caution">
    <text evidence="1">The sequence shown here is derived from an EMBL/GenBank/DDBJ whole genome shotgun (WGS) entry which is preliminary data.</text>
</comment>
<sequence length="195" mass="21428">MDVNEKLAELGVSLGASLARNTALNIQERVRAQRARGDDKATIEELSQIIGELIEDKSDITRIAQAYQAELVSQRMTPGDIAYITSNVLPVVQELAVASGKEAELEQILPALQSLLSIEVVNVLQLLGFDFRRAIGEPLTHLVAMSIEARTPEDPASRVKTARLQAQRELALMDLARHPKALARFARLVGREDLL</sequence>
<dbReference type="RefSeq" id="WP_344339739.1">
    <property type="nucleotide sequence ID" value="NZ_BAAAQT010000001.1"/>
</dbReference>
<evidence type="ECO:0000313" key="2">
    <source>
        <dbReference type="Proteomes" id="UP001501599"/>
    </source>
</evidence>
<gene>
    <name evidence="1" type="ORF">GCM10009846_03970</name>
</gene>
<dbReference type="Proteomes" id="UP001501599">
    <property type="component" value="Unassembled WGS sequence"/>
</dbReference>
<protein>
    <submittedName>
        <fullName evidence="1">Uncharacterized protein</fullName>
    </submittedName>
</protein>